<keyword evidence="10" id="KW-1185">Reference proteome</keyword>
<dbReference type="InterPro" id="IPR003544">
    <property type="entry name" value="Cyt_c_biogenesis_CcmB"/>
</dbReference>
<dbReference type="Proteomes" id="UP001300692">
    <property type="component" value="Unassembled WGS sequence"/>
</dbReference>
<feature type="transmembrane region" description="Helical" evidence="8">
    <location>
        <begin position="198"/>
        <end position="219"/>
    </location>
</feature>
<comment type="caution">
    <text evidence="9">The sequence shown here is derived from an EMBL/GenBank/DDBJ whole genome shotgun (WGS) entry which is preliminary data.</text>
</comment>
<evidence type="ECO:0000313" key="10">
    <source>
        <dbReference type="Proteomes" id="UP001300692"/>
    </source>
</evidence>
<accession>A0ABT3CY20</accession>
<dbReference type="EMBL" id="JAOYOD010000001">
    <property type="protein sequence ID" value="MCV9388471.1"/>
    <property type="molecule type" value="Genomic_DNA"/>
</dbReference>
<keyword evidence="6 8" id="KW-1133">Transmembrane helix</keyword>
<keyword evidence="4 8" id="KW-0812">Transmembrane</keyword>
<gene>
    <name evidence="9" type="ORF">N7U62_17435</name>
</gene>
<name>A0ABT3CY20_9BACT</name>
<dbReference type="RefSeq" id="WP_264139338.1">
    <property type="nucleotide sequence ID" value="NZ_JAOYOD010000001.1"/>
</dbReference>
<dbReference type="PANTHER" id="PTHR30070:SF1">
    <property type="entry name" value="CYTOCHROME C BIOGENESIS B-RELATED"/>
    <property type="match status" value="1"/>
</dbReference>
<dbReference type="PANTHER" id="PTHR30070">
    <property type="entry name" value="HEME EXPORTER PROTEIN B"/>
    <property type="match status" value="1"/>
</dbReference>
<proteinExistence type="inferred from homology"/>
<keyword evidence="3" id="KW-0813">Transport</keyword>
<evidence type="ECO:0000256" key="4">
    <source>
        <dbReference type="ARBA" id="ARBA00022692"/>
    </source>
</evidence>
<protein>
    <submittedName>
        <fullName evidence="9">Heme exporter protein CcmB</fullName>
    </submittedName>
</protein>
<evidence type="ECO:0000256" key="8">
    <source>
        <dbReference type="SAM" id="Phobius"/>
    </source>
</evidence>
<reference evidence="9 10" key="1">
    <citation type="submission" date="2022-10" db="EMBL/GenBank/DDBJ databases">
        <title>Comparative genomics and taxonomic characterization of three novel marine species of genus Reichenbachiella exhibiting antioxidant and polysaccharide degradation activities.</title>
        <authorList>
            <person name="Muhammad N."/>
            <person name="Lee Y.-J."/>
            <person name="Ko J."/>
            <person name="Kim S.-G."/>
        </authorList>
    </citation>
    <scope>NUCLEOTIDE SEQUENCE [LARGE SCALE GENOMIC DNA]</scope>
    <source>
        <strain evidence="9 10">ABR2-5</strain>
    </source>
</reference>
<sequence length="221" mass="24961">MIHEIKALLWKDIVLEWRHKYAINGILLYTFSTIFICYLSFEVLHARLDQFSWNALYWIIILFTSISAISKSFVQEKESRQLYYFNLVRPESIIISKIIYNAVLLVALSLLAFATFSLVLGNPVQDPGYFVIVILTGTIGFSTTLTLMSGIAAKADNNGMLMAILSFPVIIPVLLMIIKLSRNAIDGIARSESLSELLTLLAIDIIVGTLAYLLFPYLWRS</sequence>
<feature type="transmembrane region" description="Helical" evidence="8">
    <location>
        <begin position="53"/>
        <end position="74"/>
    </location>
</feature>
<evidence type="ECO:0000256" key="2">
    <source>
        <dbReference type="ARBA" id="ARBA00010544"/>
    </source>
</evidence>
<evidence type="ECO:0000256" key="3">
    <source>
        <dbReference type="ARBA" id="ARBA00022448"/>
    </source>
</evidence>
<comment type="similarity">
    <text evidence="2">Belongs to the CcmB/CycW/HelB family.</text>
</comment>
<organism evidence="9 10">
    <name type="scientific">Reichenbachiella ulvae</name>
    <dbReference type="NCBI Taxonomy" id="2980104"/>
    <lineage>
        <taxon>Bacteria</taxon>
        <taxon>Pseudomonadati</taxon>
        <taxon>Bacteroidota</taxon>
        <taxon>Cytophagia</taxon>
        <taxon>Cytophagales</taxon>
        <taxon>Reichenbachiellaceae</taxon>
        <taxon>Reichenbachiella</taxon>
    </lineage>
</organism>
<evidence type="ECO:0000313" key="9">
    <source>
        <dbReference type="EMBL" id="MCV9388471.1"/>
    </source>
</evidence>
<evidence type="ECO:0000256" key="1">
    <source>
        <dbReference type="ARBA" id="ARBA00004141"/>
    </source>
</evidence>
<keyword evidence="7 8" id="KW-0472">Membrane</keyword>
<dbReference type="Pfam" id="PF03379">
    <property type="entry name" value="CcmB"/>
    <property type="match status" value="1"/>
</dbReference>
<evidence type="ECO:0000256" key="6">
    <source>
        <dbReference type="ARBA" id="ARBA00022989"/>
    </source>
</evidence>
<feature type="transmembrane region" description="Helical" evidence="8">
    <location>
        <begin position="21"/>
        <end position="41"/>
    </location>
</feature>
<keyword evidence="5" id="KW-0201">Cytochrome c-type biogenesis</keyword>
<feature type="transmembrane region" description="Helical" evidence="8">
    <location>
        <begin position="98"/>
        <end position="121"/>
    </location>
</feature>
<evidence type="ECO:0000256" key="7">
    <source>
        <dbReference type="ARBA" id="ARBA00023136"/>
    </source>
</evidence>
<feature type="transmembrane region" description="Helical" evidence="8">
    <location>
        <begin position="160"/>
        <end position="178"/>
    </location>
</feature>
<feature type="transmembrane region" description="Helical" evidence="8">
    <location>
        <begin position="127"/>
        <end position="148"/>
    </location>
</feature>
<comment type="subcellular location">
    <subcellularLocation>
        <location evidence="1">Membrane</location>
        <topology evidence="1">Multi-pass membrane protein</topology>
    </subcellularLocation>
</comment>
<evidence type="ECO:0000256" key="5">
    <source>
        <dbReference type="ARBA" id="ARBA00022748"/>
    </source>
</evidence>